<evidence type="ECO:0000259" key="2">
    <source>
        <dbReference type="PROSITE" id="PS50086"/>
    </source>
</evidence>
<dbReference type="AlphaFoldDB" id="M1V5J4"/>
<dbReference type="InterPro" id="IPR035969">
    <property type="entry name" value="Rab-GAP_TBC_sf"/>
</dbReference>
<reference evidence="3 4" key="1">
    <citation type="journal article" date="2004" name="Nature">
        <title>Genome sequence of the ultrasmall unicellular red alga Cyanidioschyzon merolae 10D.</title>
        <authorList>
            <person name="Matsuzaki M."/>
            <person name="Misumi O."/>
            <person name="Shin-i T."/>
            <person name="Maruyama S."/>
            <person name="Takahara M."/>
            <person name="Miyagishima S."/>
            <person name="Mori T."/>
            <person name="Nishida K."/>
            <person name="Yagisawa F."/>
            <person name="Nishida K."/>
            <person name="Yoshida Y."/>
            <person name="Nishimura Y."/>
            <person name="Nakao S."/>
            <person name="Kobayashi T."/>
            <person name="Momoyama Y."/>
            <person name="Higashiyama T."/>
            <person name="Minoda A."/>
            <person name="Sano M."/>
            <person name="Nomoto H."/>
            <person name="Oishi K."/>
            <person name="Hayashi H."/>
            <person name="Ohta F."/>
            <person name="Nishizaka S."/>
            <person name="Haga S."/>
            <person name="Miura S."/>
            <person name="Morishita T."/>
            <person name="Kabeya Y."/>
            <person name="Terasawa K."/>
            <person name="Suzuki Y."/>
            <person name="Ishii Y."/>
            <person name="Asakawa S."/>
            <person name="Takano H."/>
            <person name="Ohta N."/>
            <person name="Kuroiwa H."/>
            <person name="Tanaka K."/>
            <person name="Shimizu N."/>
            <person name="Sugano S."/>
            <person name="Sato N."/>
            <person name="Nozaki H."/>
            <person name="Ogasawara N."/>
            <person name="Kohara Y."/>
            <person name="Kuroiwa T."/>
        </authorList>
    </citation>
    <scope>NUCLEOTIDE SEQUENCE [LARGE SCALE GENOMIC DNA]</scope>
    <source>
        <strain evidence="3 4">10D</strain>
    </source>
</reference>
<dbReference type="eggNOG" id="KOG2223">
    <property type="taxonomic scope" value="Eukaryota"/>
</dbReference>
<dbReference type="RefSeq" id="XP_005536811.1">
    <property type="nucleotide sequence ID" value="XM_005536754.1"/>
</dbReference>
<protein>
    <recommendedName>
        <fullName evidence="2">Rab-GAP TBC domain-containing protein</fullName>
    </recommendedName>
</protein>
<dbReference type="PANTHER" id="PTHR47219:SF9">
    <property type="entry name" value="GTPASE ACTIVATING PROTEIN AND CENTROSOME-ASSOCIATED, ISOFORM B"/>
    <property type="match status" value="1"/>
</dbReference>
<dbReference type="OrthoDB" id="294251at2759"/>
<dbReference type="EMBL" id="AP006494">
    <property type="protein sequence ID" value="BAM80775.1"/>
    <property type="molecule type" value="Genomic_DNA"/>
</dbReference>
<dbReference type="KEGG" id="cme:CYME_CML175C"/>
<dbReference type="InterPro" id="IPR000195">
    <property type="entry name" value="Rab-GAP-TBC_dom"/>
</dbReference>
<reference evidence="3 4" key="2">
    <citation type="journal article" date="2007" name="BMC Biol.">
        <title>A 100%-complete sequence reveals unusually simple genomic features in the hot-spring red alga Cyanidioschyzon merolae.</title>
        <authorList>
            <person name="Nozaki H."/>
            <person name="Takano H."/>
            <person name="Misumi O."/>
            <person name="Terasawa K."/>
            <person name="Matsuzaki M."/>
            <person name="Maruyama S."/>
            <person name="Nishida K."/>
            <person name="Yagisawa F."/>
            <person name="Yoshida Y."/>
            <person name="Fujiwara T."/>
            <person name="Takio S."/>
            <person name="Tamura K."/>
            <person name="Chung S.J."/>
            <person name="Nakamura S."/>
            <person name="Kuroiwa H."/>
            <person name="Tanaka K."/>
            <person name="Sato N."/>
            <person name="Kuroiwa T."/>
        </authorList>
    </citation>
    <scope>NUCLEOTIDE SEQUENCE [LARGE SCALE GENOMIC DNA]</scope>
    <source>
        <strain evidence="3 4">10D</strain>
    </source>
</reference>
<feature type="domain" description="Rab-GAP TBC" evidence="2">
    <location>
        <begin position="182"/>
        <end position="412"/>
    </location>
</feature>
<keyword evidence="4" id="KW-1185">Reference proteome</keyword>
<feature type="region of interest" description="Disordered" evidence="1">
    <location>
        <begin position="99"/>
        <end position="128"/>
    </location>
</feature>
<dbReference type="Gene3D" id="1.10.472.80">
    <property type="entry name" value="Ypt/Rab-GAP domain of gyp1p, domain 3"/>
    <property type="match status" value="1"/>
</dbReference>
<sequence length="521" mass="58571">MGSGKEAQRNEVQGPVFWSEVDLGEEPIPVPEQALDPECSRSSGFTVVNATDFFRNDACSNVETEEVGWISASRRLRSRSGSVWRRLRNRLWQSEDGELQFRGGEPAEPLAERTATPGSAKQSQNSAHHSRWHVLRTFKSSGELLDWEEYQGKLAQEWEQDIIPNWEKRLKSKRIRSLIFEGIPSNVRGQAWPRLIGNAMQIAPGLFDVLCEQAKRTRRALHHQDATIGQADGDLGGAGGEAETLLTHQKERMDGGICPAAQKAIVLDLPRTFPQLGFFHAEGSPFQSELRRLLEAYAHFRPEFGYSQGMSYLAAALLLYLDAPTAFCCFANILSKSRCLSSFYKMQNPEVQAYLLLQQRLVFSENPVLAAHFDAIGIESDMYIISWIMSLYCRVLPLDDALRIWDAFFLLGDAFLFKAALAILRVLQDCLLRGNFEDCAYTLSHLPETVTATSIFAEVRQVRFSRKRFAEIFEECLVVAAQNSAKTPSKQRTPSRIRHQNDPDDGAGECATPRLPDAAPR</sequence>
<dbReference type="PROSITE" id="PS50086">
    <property type="entry name" value="TBC_RABGAP"/>
    <property type="match status" value="1"/>
</dbReference>
<dbReference type="InterPro" id="IPR050302">
    <property type="entry name" value="Rab_GAP_TBC_domain"/>
</dbReference>
<organism evidence="3 4">
    <name type="scientific">Cyanidioschyzon merolae (strain NIES-3377 / 10D)</name>
    <name type="common">Unicellular red alga</name>
    <dbReference type="NCBI Taxonomy" id="280699"/>
    <lineage>
        <taxon>Eukaryota</taxon>
        <taxon>Rhodophyta</taxon>
        <taxon>Bangiophyceae</taxon>
        <taxon>Cyanidiales</taxon>
        <taxon>Cyanidiaceae</taxon>
        <taxon>Cyanidioschyzon</taxon>
    </lineage>
</organism>
<dbReference type="GO" id="GO:0031267">
    <property type="term" value="F:small GTPase binding"/>
    <property type="evidence" value="ECO:0007669"/>
    <property type="project" value="TreeGrafter"/>
</dbReference>
<dbReference type="SMART" id="SM00164">
    <property type="entry name" value="TBC"/>
    <property type="match status" value="1"/>
</dbReference>
<name>M1V5J4_CYAM1</name>
<accession>M1V5J4</accession>
<dbReference type="Gene3D" id="1.10.10.750">
    <property type="entry name" value="Ypt/Rab-GAP domain of gyp1p, domain 1"/>
    <property type="match status" value="1"/>
</dbReference>
<dbReference type="HOGENOM" id="CLU_523133_0_0_1"/>
<dbReference type="SUPFAM" id="SSF47923">
    <property type="entry name" value="Ypt/Rab-GAP domain of gyp1p"/>
    <property type="match status" value="2"/>
</dbReference>
<dbReference type="Gramene" id="CML175CT">
    <property type="protein sequence ID" value="CML175CT"/>
    <property type="gene ID" value="CML175C"/>
</dbReference>
<evidence type="ECO:0000313" key="4">
    <source>
        <dbReference type="Proteomes" id="UP000007014"/>
    </source>
</evidence>
<dbReference type="PANTHER" id="PTHR47219">
    <property type="entry name" value="RAB GTPASE-ACTIVATING PROTEIN 1-LIKE"/>
    <property type="match status" value="1"/>
</dbReference>
<feature type="region of interest" description="Disordered" evidence="1">
    <location>
        <begin position="484"/>
        <end position="521"/>
    </location>
</feature>
<dbReference type="Pfam" id="PF00566">
    <property type="entry name" value="RabGAP-TBC"/>
    <property type="match status" value="1"/>
</dbReference>
<dbReference type="Proteomes" id="UP000007014">
    <property type="component" value="Chromosome 12"/>
</dbReference>
<evidence type="ECO:0000313" key="3">
    <source>
        <dbReference type="EMBL" id="BAM80775.1"/>
    </source>
</evidence>
<dbReference type="Gene3D" id="1.10.8.270">
    <property type="entry name" value="putative rabgap domain of human tbc1 domain family member 14 like domains"/>
    <property type="match status" value="1"/>
</dbReference>
<evidence type="ECO:0000256" key="1">
    <source>
        <dbReference type="SAM" id="MobiDB-lite"/>
    </source>
</evidence>
<dbReference type="OMA" id="FIRINLM"/>
<dbReference type="GeneID" id="16994572"/>
<feature type="compositionally biased region" description="Polar residues" evidence="1">
    <location>
        <begin position="116"/>
        <end position="127"/>
    </location>
</feature>
<gene>
    <name evidence="3" type="ORF">CYME_CML175C</name>
</gene>
<dbReference type="GO" id="GO:0005096">
    <property type="term" value="F:GTPase activator activity"/>
    <property type="evidence" value="ECO:0007669"/>
    <property type="project" value="TreeGrafter"/>
</dbReference>
<proteinExistence type="predicted"/>